<keyword evidence="2" id="KW-0430">Lectin</keyword>
<dbReference type="InterPro" id="IPR035992">
    <property type="entry name" value="Ricin_B-like_lectins"/>
</dbReference>
<dbReference type="Proteomes" id="UP000292957">
    <property type="component" value="Unassembled WGS sequence"/>
</dbReference>
<gene>
    <name evidence="2" type="ORF">BD311DRAFT_811986</name>
</gene>
<feature type="domain" description="Ricin B lectin" evidence="1">
    <location>
        <begin position="7"/>
        <end position="99"/>
    </location>
</feature>
<sequence>MTAPTITNGVYFLQNIRTRTVIDLHRGSSSFSILPTNATIIPRLVLGFVKHELDDIWASVQLWIITRIGNTEEYTIQKSNSRTYLDLKGKNGGHATPVICHHQTGRQSQRWVVKCNSKKMAYAGSDNNTPIKTSVGSSHNTDNENQLWHIVRA</sequence>
<evidence type="ECO:0000313" key="2">
    <source>
        <dbReference type="EMBL" id="TBU21801.1"/>
    </source>
</evidence>
<dbReference type="Pfam" id="PF14200">
    <property type="entry name" value="RicinB_lectin_2"/>
    <property type="match status" value="1"/>
</dbReference>
<accession>A0A4Q9M813</accession>
<protein>
    <submittedName>
        <fullName evidence="2">Ricin B-like lectin</fullName>
    </submittedName>
</protein>
<dbReference type="PROSITE" id="PS50231">
    <property type="entry name" value="RICIN_B_LECTIN"/>
    <property type="match status" value="1"/>
</dbReference>
<dbReference type="InterPro" id="IPR000772">
    <property type="entry name" value="Ricin_B_lectin"/>
</dbReference>
<proteinExistence type="predicted"/>
<dbReference type="GO" id="GO:0030246">
    <property type="term" value="F:carbohydrate binding"/>
    <property type="evidence" value="ECO:0007669"/>
    <property type="project" value="UniProtKB-KW"/>
</dbReference>
<dbReference type="EMBL" id="ML143575">
    <property type="protein sequence ID" value="TBU21801.1"/>
    <property type="molecule type" value="Genomic_DNA"/>
</dbReference>
<dbReference type="Gene3D" id="2.80.10.50">
    <property type="match status" value="1"/>
</dbReference>
<reference evidence="2" key="1">
    <citation type="submission" date="2019-01" db="EMBL/GenBank/DDBJ databases">
        <title>Draft genome sequences of three monokaryotic isolates of the white-rot basidiomycete fungus Dichomitus squalens.</title>
        <authorList>
            <consortium name="DOE Joint Genome Institute"/>
            <person name="Lopez S.C."/>
            <person name="Andreopoulos B."/>
            <person name="Pangilinan J."/>
            <person name="Lipzen A."/>
            <person name="Riley R."/>
            <person name="Ahrendt S."/>
            <person name="Ng V."/>
            <person name="Barry K."/>
            <person name="Daum C."/>
            <person name="Grigoriev I.V."/>
            <person name="Hilden K.S."/>
            <person name="Makela M.R."/>
            <person name="de Vries R.P."/>
        </authorList>
    </citation>
    <scope>NUCLEOTIDE SEQUENCE [LARGE SCALE GENOMIC DNA]</scope>
    <source>
        <strain evidence="2">OM18370.1</strain>
    </source>
</reference>
<evidence type="ECO:0000259" key="1">
    <source>
        <dbReference type="Pfam" id="PF14200"/>
    </source>
</evidence>
<organism evidence="2">
    <name type="scientific">Dichomitus squalens</name>
    <dbReference type="NCBI Taxonomy" id="114155"/>
    <lineage>
        <taxon>Eukaryota</taxon>
        <taxon>Fungi</taxon>
        <taxon>Dikarya</taxon>
        <taxon>Basidiomycota</taxon>
        <taxon>Agaricomycotina</taxon>
        <taxon>Agaricomycetes</taxon>
        <taxon>Polyporales</taxon>
        <taxon>Polyporaceae</taxon>
        <taxon>Dichomitus</taxon>
    </lineage>
</organism>
<dbReference type="AlphaFoldDB" id="A0A4Q9M813"/>
<name>A0A4Q9M813_9APHY</name>
<dbReference type="SUPFAM" id="SSF50370">
    <property type="entry name" value="Ricin B-like lectins"/>
    <property type="match status" value="1"/>
</dbReference>